<dbReference type="Proteomes" id="UP001642484">
    <property type="component" value="Unassembled WGS sequence"/>
</dbReference>
<proteinExistence type="predicted"/>
<comment type="caution">
    <text evidence="2">The sequence shown here is derived from an EMBL/GenBank/DDBJ whole genome shotgun (WGS) entry which is preliminary data.</text>
</comment>
<gene>
    <name evidence="2" type="ORF">CCMP2556_LOCUS1226</name>
</gene>
<evidence type="ECO:0000313" key="3">
    <source>
        <dbReference type="Proteomes" id="UP001642484"/>
    </source>
</evidence>
<keyword evidence="3" id="KW-1185">Reference proteome</keyword>
<evidence type="ECO:0000256" key="1">
    <source>
        <dbReference type="SAM" id="MobiDB-lite"/>
    </source>
</evidence>
<name>A0ABP0HFQ1_9DINO</name>
<evidence type="ECO:0000313" key="2">
    <source>
        <dbReference type="EMBL" id="CAK8988326.1"/>
    </source>
</evidence>
<accession>A0ABP0HFQ1</accession>
<sequence>MGRGKKNRAAATSPAQSSEGPRQTAAGNFHICKAAMNKTCAENDGDVVVVAFSNMSLGPAEILGEERCCFLIAPRNAQDTKSVISLLHKNVSSFPEITKEEALLMLQ</sequence>
<protein>
    <submittedName>
        <fullName evidence="2">Uncharacterized protein</fullName>
    </submittedName>
</protein>
<dbReference type="EMBL" id="CAXAMN010000414">
    <property type="protein sequence ID" value="CAK8988326.1"/>
    <property type="molecule type" value="Genomic_DNA"/>
</dbReference>
<reference evidence="2 3" key="1">
    <citation type="submission" date="2024-02" db="EMBL/GenBank/DDBJ databases">
        <authorList>
            <person name="Chen Y."/>
            <person name="Shah S."/>
            <person name="Dougan E. K."/>
            <person name="Thang M."/>
            <person name="Chan C."/>
        </authorList>
    </citation>
    <scope>NUCLEOTIDE SEQUENCE [LARGE SCALE GENOMIC DNA]</scope>
</reference>
<organism evidence="2 3">
    <name type="scientific">Durusdinium trenchii</name>
    <dbReference type="NCBI Taxonomy" id="1381693"/>
    <lineage>
        <taxon>Eukaryota</taxon>
        <taxon>Sar</taxon>
        <taxon>Alveolata</taxon>
        <taxon>Dinophyceae</taxon>
        <taxon>Suessiales</taxon>
        <taxon>Symbiodiniaceae</taxon>
        <taxon>Durusdinium</taxon>
    </lineage>
</organism>
<feature type="region of interest" description="Disordered" evidence="1">
    <location>
        <begin position="1"/>
        <end position="23"/>
    </location>
</feature>